<keyword evidence="1" id="KW-1133">Transmembrane helix</keyword>
<feature type="transmembrane region" description="Helical" evidence="1">
    <location>
        <begin position="109"/>
        <end position="126"/>
    </location>
</feature>
<dbReference type="RefSeq" id="WP_274686815.1">
    <property type="nucleotide sequence ID" value="NZ_JAPMOU010000001.1"/>
</dbReference>
<keyword evidence="1" id="KW-0812">Transmembrane</keyword>
<dbReference type="EMBL" id="JAPMOU010000001">
    <property type="protein sequence ID" value="MDE1460442.1"/>
    <property type="molecule type" value="Genomic_DNA"/>
</dbReference>
<sequence>MVEEHGIVTAIDKNGGAWVETQQQSVCGQCAANKGCGHKLLNKLPSSRKTASASSIKVRSEHSLQVGDTVVIGIPENTLVKGSLLVYLLPLIFMLFTCWLLKWQGFQEQVTILFGFISLFLSFYLLRKIINKTSFQQSLEPSVLKVLVPIQDAESPIVTSL</sequence>
<evidence type="ECO:0000256" key="1">
    <source>
        <dbReference type="SAM" id="Phobius"/>
    </source>
</evidence>
<reference evidence="2 3" key="1">
    <citation type="submission" date="2022-11" db="EMBL/GenBank/DDBJ databases">
        <title>Spartinivicinus poritis sp. nov., isolated from scleractinian coral Porites lutea.</title>
        <authorList>
            <person name="Zhang G."/>
            <person name="Cai L."/>
            <person name="Wei Q."/>
        </authorList>
    </citation>
    <scope>NUCLEOTIDE SEQUENCE [LARGE SCALE GENOMIC DNA]</scope>
    <source>
        <strain evidence="2 3">A2-2</strain>
    </source>
</reference>
<dbReference type="PANTHER" id="PTHR35867:SF1">
    <property type="entry name" value="PROTEIN RSEC"/>
    <property type="match status" value="1"/>
</dbReference>
<dbReference type="PIRSF" id="PIRSF004923">
    <property type="entry name" value="RseC"/>
    <property type="match status" value="1"/>
</dbReference>
<proteinExistence type="predicted"/>
<protein>
    <submittedName>
        <fullName evidence="2">SoxR reducing system RseC family protein</fullName>
    </submittedName>
</protein>
<evidence type="ECO:0000313" key="2">
    <source>
        <dbReference type="EMBL" id="MDE1460442.1"/>
    </source>
</evidence>
<keyword evidence="1" id="KW-0472">Membrane</keyword>
<dbReference type="Pfam" id="PF04246">
    <property type="entry name" value="RseC_MucC"/>
    <property type="match status" value="1"/>
</dbReference>
<dbReference type="InterPro" id="IPR026268">
    <property type="entry name" value="RseC"/>
</dbReference>
<comment type="caution">
    <text evidence="2">The sequence shown here is derived from an EMBL/GenBank/DDBJ whole genome shotgun (WGS) entry which is preliminary data.</text>
</comment>
<name>A0ABT5U2C4_9GAMM</name>
<dbReference type="InterPro" id="IPR007359">
    <property type="entry name" value="SigmaE_reg_RseC_MucC"/>
</dbReference>
<dbReference type="Proteomes" id="UP001528823">
    <property type="component" value="Unassembled WGS sequence"/>
</dbReference>
<gene>
    <name evidence="2" type="ORF">ORQ98_00545</name>
</gene>
<dbReference type="PANTHER" id="PTHR35867">
    <property type="entry name" value="PROTEIN RSEC"/>
    <property type="match status" value="1"/>
</dbReference>
<keyword evidence="3" id="KW-1185">Reference proteome</keyword>
<accession>A0ABT5U2C4</accession>
<evidence type="ECO:0000313" key="3">
    <source>
        <dbReference type="Proteomes" id="UP001528823"/>
    </source>
</evidence>
<feature type="transmembrane region" description="Helical" evidence="1">
    <location>
        <begin position="84"/>
        <end position="103"/>
    </location>
</feature>
<organism evidence="2 3">
    <name type="scientific">Spartinivicinus poritis</name>
    <dbReference type="NCBI Taxonomy" id="2994640"/>
    <lineage>
        <taxon>Bacteria</taxon>
        <taxon>Pseudomonadati</taxon>
        <taxon>Pseudomonadota</taxon>
        <taxon>Gammaproteobacteria</taxon>
        <taxon>Oceanospirillales</taxon>
        <taxon>Zooshikellaceae</taxon>
        <taxon>Spartinivicinus</taxon>
    </lineage>
</organism>